<accession>A0AA39XW30</accession>
<feature type="region of interest" description="Disordered" evidence="2">
    <location>
        <begin position="327"/>
        <end position="357"/>
    </location>
</feature>
<proteinExistence type="inferred from homology"/>
<comment type="similarity">
    <text evidence="1">Belongs to the caleosin family.</text>
</comment>
<evidence type="ECO:0000313" key="5">
    <source>
        <dbReference type="Proteomes" id="UP001175001"/>
    </source>
</evidence>
<evidence type="ECO:0000256" key="3">
    <source>
        <dbReference type="SAM" id="Phobius"/>
    </source>
</evidence>
<name>A0AA39XW30_9PEZI</name>
<dbReference type="InterPro" id="IPR007736">
    <property type="entry name" value="Caleosin-related"/>
</dbReference>
<protein>
    <submittedName>
        <fullName evidence="4">Peroxygenase 2</fullName>
    </submittedName>
</protein>
<reference evidence="4" key="1">
    <citation type="submission" date="2023-06" db="EMBL/GenBank/DDBJ databases">
        <title>Multi-omics analyses reveal the molecular pathogenesis toolkit of Lasiodiplodia hormozganensis, a cross-kingdom pathogen.</title>
        <authorList>
            <person name="Felix C."/>
            <person name="Meneses R."/>
            <person name="Goncalves M.F.M."/>
            <person name="Tilleman L."/>
            <person name="Duarte A.S."/>
            <person name="Jorrin-Novo J.V."/>
            <person name="Van De Peer Y."/>
            <person name="Deforce D."/>
            <person name="Van Nieuwerburgh F."/>
            <person name="Esteves A.C."/>
            <person name="Alves A."/>
        </authorList>
    </citation>
    <scope>NUCLEOTIDE SEQUENCE</scope>
    <source>
        <strain evidence="4">CBS 339.90</strain>
    </source>
</reference>
<dbReference type="PANTHER" id="PTHR31495:SF0">
    <property type="entry name" value="BINDING PROTEIN CALEOSIN, PUTATIVE (AFU_ORTHOLOGUE AFUA_5G13750)-RELATED"/>
    <property type="match status" value="1"/>
</dbReference>
<feature type="compositionally biased region" description="Polar residues" evidence="2">
    <location>
        <begin position="38"/>
        <end position="47"/>
    </location>
</feature>
<evidence type="ECO:0000256" key="2">
    <source>
        <dbReference type="SAM" id="MobiDB-lite"/>
    </source>
</evidence>
<gene>
    <name evidence="4" type="primary">PXG2</name>
    <name evidence="4" type="ORF">DIS24_g9390</name>
</gene>
<dbReference type="GO" id="GO:0004497">
    <property type="term" value="F:monooxygenase activity"/>
    <property type="evidence" value="ECO:0007669"/>
    <property type="project" value="TreeGrafter"/>
</dbReference>
<comment type="caution">
    <text evidence="4">The sequence shown here is derived from an EMBL/GenBank/DDBJ whole genome shotgun (WGS) entry which is preliminary data.</text>
</comment>
<sequence length="357" mass="40003">MPKKSHSQKQQQQHQQQQAASQDTSSSKMPPSPKPTNVDPSAPSSYANVAHVDQHTPHDVPPSPPQSTIDDEKERLQQQGYELVGRAIEAYPPGKSYATGIEEAPLTLEHSPYIPGDNEPLLDPGTARATTAASKEAPNGTVDGGWTRKHQDKTVLQQHVHYFDADQDGVIWPRDTYIGCRKWGWSLPLSAIVAAIIHGALSYPTVPSIVLPDPFLRIWVARVHKQKHGGSSDTYDNEGRFRPQQFEDIFAKYDENDKGGLDVWDLLRLWRGQLLLFDFFGAVATAMEWFAAYLLLWPDDGILRKDEVRRIYDGSIFQHKAEEYASMKRKQQKQGGAGRNLRKQAGAWWSQTSAKAA</sequence>
<feature type="compositionally biased region" description="Low complexity" evidence="2">
    <location>
        <begin position="8"/>
        <end position="29"/>
    </location>
</feature>
<dbReference type="PANTHER" id="PTHR31495">
    <property type="entry name" value="PEROXYGENASE 3-RELATED"/>
    <property type="match status" value="1"/>
</dbReference>
<dbReference type="Proteomes" id="UP001175001">
    <property type="component" value="Unassembled WGS sequence"/>
</dbReference>
<keyword evidence="3" id="KW-0472">Membrane</keyword>
<feature type="transmembrane region" description="Helical" evidence="3">
    <location>
        <begin position="274"/>
        <end position="296"/>
    </location>
</feature>
<dbReference type="GO" id="GO:0005509">
    <property type="term" value="F:calcium ion binding"/>
    <property type="evidence" value="ECO:0007669"/>
    <property type="project" value="TreeGrafter"/>
</dbReference>
<keyword evidence="3" id="KW-0812">Transmembrane</keyword>
<keyword evidence="5" id="KW-1185">Reference proteome</keyword>
<evidence type="ECO:0000256" key="1">
    <source>
        <dbReference type="ARBA" id="ARBA00006765"/>
    </source>
</evidence>
<organism evidence="4 5">
    <name type="scientific">Lasiodiplodia hormozganensis</name>
    <dbReference type="NCBI Taxonomy" id="869390"/>
    <lineage>
        <taxon>Eukaryota</taxon>
        <taxon>Fungi</taxon>
        <taxon>Dikarya</taxon>
        <taxon>Ascomycota</taxon>
        <taxon>Pezizomycotina</taxon>
        <taxon>Dothideomycetes</taxon>
        <taxon>Dothideomycetes incertae sedis</taxon>
        <taxon>Botryosphaeriales</taxon>
        <taxon>Botryosphaeriaceae</taxon>
        <taxon>Lasiodiplodia</taxon>
    </lineage>
</organism>
<keyword evidence="3" id="KW-1133">Transmembrane helix</keyword>
<dbReference type="AlphaFoldDB" id="A0AA39XW30"/>
<feature type="region of interest" description="Disordered" evidence="2">
    <location>
        <begin position="1"/>
        <end position="74"/>
    </location>
</feature>
<dbReference type="EMBL" id="JAUJDW010000082">
    <property type="protein sequence ID" value="KAK0640422.1"/>
    <property type="molecule type" value="Genomic_DNA"/>
</dbReference>
<dbReference type="SUPFAM" id="SSF47473">
    <property type="entry name" value="EF-hand"/>
    <property type="match status" value="1"/>
</dbReference>
<feature type="transmembrane region" description="Helical" evidence="3">
    <location>
        <begin position="183"/>
        <end position="203"/>
    </location>
</feature>
<dbReference type="InterPro" id="IPR011992">
    <property type="entry name" value="EF-hand-dom_pair"/>
</dbReference>
<evidence type="ECO:0000313" key="4">
    <source>
        <dbReference type="EMBL" id="KAK0640422.1"/>
    </source>
</evidence>
<dbReference type="Pfam" id="PF05042">
    <property type="entry name" value="Caleosin"/>
    <property type="match status" value="1"/>
</dbReference>